<evidence type="ECO:0000256" key="1">
    <source>
        <dbReference type="SAM" id="Phobius"/>
    </source>
</evidence>
<dbReference type="Proteomes" id="UP000054776">
    <property type="component" value="Unassembled WGS sequence"/>
</dbReference>
<comment type="caution">
    <text evidence="2">The sequence shown here is derived from an EMBL/GenBank/DDBJ whole genome shotgun (WGS) entry which is preliminary data.</text>
</comment>
<evidence type="ECO:0000313" key="3">
    <source>
        <dbReference type="Proteomes" id="UP000054776"/>
    </source>
</evidence>
<accession>A0A0V0YXX8</accession>
<keyword evidence="1" id="KW-0812">Transmembrane</keyword>
<name>A0A0V0YXX8_TRISP</name>
<dbReference type="AlphaFoldDB" id="A0A0V0YXX8"/>
<dbReference type="EMBL" id="JYDH01003814">
    <property type="protein sequence ID" value="KRY05159.1"/>
    <property type="molecule type" value="Genomic_DNA"/>
</dbReference>
<keyword evidence="1" id="KW-0472">Membrane</keyword>
<dbReference type="OrthoDB" id="5932994at2759"/>
<keyword evidence="1" id="KW-1133">Transmembrane helix</keyword>
<protein>
    <submittedName>
        <fullName evidence="2">Uncharacterized protein</fullName>
    </submittedName>
</protein>
<keyword evidence="3" id="KW-1185">Reference proteome</keyword>
<reference evidence="2 3" key="1">
    <citation type="submission" date="2015-01" db="EMBL/GenBank/DDBJ databases">
        <title>Evolution of Trichinella species and genotypes.</title>
        <authorList>
            <person name="Korhonen P.K."/>
            <person name="Edoardo P."/>
            <person name="Giuseppe L.R."/>
            <person name="Gasser R.B."/>
        </authorList>
    </citation>
    <scope>NUCLEOTIDE SEQUENCE [LARGE SCALE GENOMIC DNA]</scope>
    <source>
        <strain evidence="2">ISS3</strain>
    </source>
</reference>
<sequence>MAFCYVPFQPFKSGRAAVLYKYTLLKSGLISYCVALLGYFGASFQQLRCDC</sequence>
<gene>
    <name evidence="2" type="ORF">T01_8061</name>
</gene>
<feature type="transmembrane region" description="Helical" evidence="1">
    <location>
        <begin position="20"/>
        <end position="40"/>
    </location>
</feature>
<organism evidence="2 3">
    <name type="scientific">Trichinella spiralis</name>
    <name type="common">Trichina worm</name>
    <dbReference type="NCBI Taxonomy" id="6334"/>
    <lineage>
        <taxon>Eukaryota</taxon>
        <taxon>Metazoa</taxon>
        <taxon>Ecdysozoa</taxon>
        <taxon>Nematoda</taxon>
        <taxon>Enoplea</taxon>
        <taxon>Dorylaimia</taxon>
        <taxon>Trichinellida</taxon>
        <taxon>Trichinellidae</taxon>
        <taxon>Trichinella</taxon>
    </lineage>
</organism>
<evidence type="ECO:0000313" key="2">
    <source>
        <dbReference type="EMBL" id="KRY05159.1"/>
    </source>
</evidence>
<proteinExistence type="predicted"/>
<dbReference type="InParanoid" id="A0A0V0YXX8"/>